<proteinExistence type="predicted"/>
<name>A0A8J6XMJ3_9CYAN</name>
<dbReference type="AlphaFoldDB" id="A0A8J6XMJ3"/>
<dbReference type="EMBL" id="JACXAE010000083">
    <property type="protein sequence ID" value="MBD2775631.1"/>
    <property type="molecule type" value="Genomic_DNA"/>
</dbReference>
<gene>
    <name evidence="1" type="ORF">ICL16_27125</name>
</gene>
<dbReference type="RefSeq" id="WP_190834355.1">
    <property type="nucleotide sequence ID" value="NZ_CAWPPI010000083.1"/>
</dbReference>
<organism evidence="1 2">
    <name type="scientific">Iningainema tapete BLCC-T55</name>
    <dbReference type="NCBI Taxonomy" id="2748662"/>
    <lineage>
        <taxon>Bacteria</taxon>
        <taxon>Bacillati</taxon>
        <taxon>Cyanobacteriota</taxon>
        <taxon>Cyanophyceae</taxon>
        <taxon>Nostocales</taxon>
        <taxon>Scytonemataceae</taxon>
        <taxon>Iningainema tapete</taxon>
    </lineage>
</organism>
<evidence type="ECO:0000313" key="2">
    <source>
        <dbReference type="Proteomes" id="UP000629098"/>
    </source>
</evidence>
<reference evidence="1" key="1">
    <citation type="submission" date="2020-09" db="EMBL/GenBank/DDBJ databases">
        <title>Iningainema tapete sp. nov. (Scytonemataceae, Cyanobacteria) from greenhouses in central Florida (USA) produces two types of nodularin with biosynthetic potential for microcystin-LR and anabaenopeptins.</title>
        <authorList>
            <person name="Berthold D.E."/>
            <person name="Lefler F.W."/>
            <person name="Huang I.-S."/>
            <person name="Abdulla H."/>
            <person name="Zimba P.V."/>
            <person name="Laughinghouse H.D. IV."/>
        </authorList>
    </citation>
    <scope>NUCLEOTIDE SEQUENCE</scope>
    <source>
        <strain evidence="1">BLCCT55</strain>
    </source>
</reference>
<keyword evidence="2" id="KW-1185">Reference proteome</keyword>
<sequence length="37" mass="3907">MTHSTNPTIILGGGFTGLFTALHLSQHIFKATTNAHA</sequence>
<accession>A0A8J6XMJ3</accession>
<comment type="caution">
    <text evidence="1">The sequence shown here is derived from an EMBL/GenBank/DDBJ whole genome shotgun (WGS) entry which is preliminary data.</text>
</comment>
<dbReference type="Proteomes" id="UP000629098">
    <property type="component" value="Unassembled WGS sequence"/>
</dbReference>
<evidence type="ECO:0000313" key="1">
    <source>
        <dbReference type="EMBL" id="MBD2775631.1"/>
    </source>
</evidence>
<protein>
    <submittedName>
        <fullName evidence="1">FAD-binding oxidoreductase</fullName>
    </submittedName>
</protein>